<protein>
    <submittedName>
        <fullName evidence="2">Unconventional myosin-Ih</fullName>
    </submittedName>
</protein>
<evidence type="ECO:0000259" key="1">
    <source>
        <dbReference type="PROSITE" id="PS51757"/>
    </source>
</evidence>
<dbReference type="OrthoDB" id="6108017at2759"/>
<sequence length="282" mass="32216">MFTAMFHHRFRFIKGYMTRGHAKNTDNSEYLAFVRQNYLSRLKGNLPQTVLDKTTWQTPPAVLAETSELLRRLHYRLMVRRYVGGLSAQRKAQLQLKAVSSSLFRGRKDSYPQSVAQPFLDTRIGEQDVDVRALQMIRHEHIKYGVPVIKYDRNRFKPRPRQLVLTQTAAYLIEDAKVKQRVLYTSLRGVSVSNLTDCIIVFHITCEDPKQKGDLVMQCEPLFEFLTKLSVIANKQDAISVVQGSIKIEVQAGKESAVDFSAGPEPSVSRAKNGHLLVVRRL</sequence>
<gene>
    <name evidence="2" type="primary">MYO1H_0</name>
    <name evidence="2" type="ORF">EYF80_063629</name>
</gene>
<keyword evidence="3" id="KW-1185">Reference proteome</keyword>
<dbReference type="InterPro" id="IPR010926">
    <property type="entry name" value="Myosin_TH1"/>
</dbReference>
<feature type="domain" description="TH1" evidence="1">
    <location>
        <begin position="108"/>
        <end position="282"/>
    </location>
</feature>
<dbReference type="Proteomes" id="UP000314294">
    <property type="component" value="Unassembled WGS sequence"/>
</dbReference>
<dbReference type="EMBL" id="SRLO01010684">
    <property type="protein sequence ID" value="TNN26234.1"/>
    <property type="molecule type" value="Genomic_DNA"/>
</dbReference>
<comment type="caution">
    <text evidence="2">The sequence shown here is derived from an EMBL/GenBank/DDBJ whole genome shotgun (WGS) entry which is preliminary data.</text>
</comment>
<dbReference type="GO" id="GO:0003774">
    <property type="term" value="F:cytoskeletal motor activity"/>
    <property type="evidence" value="ECO:0007669"/>
    <property type="project" value="InterPro"/>
</dbReference>
<name>A0A4Z2ECI0_9TELE</name>
<evidence type="ECO:0000313" key="2">
    <source>
        <dbReference type="EMBL" id="TNN26234.1"/>
    </source>
</evidence>
<dbReference type="Pfam" id="PF06017">
    <property type="entry name" value="Myosin_TH1"/>
    <property type="match status" value="1"/>
</dbReference>
<dbReference type="AlphaFoldDB" id="A0A4Z2ECI0"/>
<organism evidence="2 3">
    <name type="scientific">Liparis tanakae</name>
    <name type="common">Tanaka's snailfish</name>
    <dbReference type="NCBI Taxonomy" id="230148"/>
    <lineage>
        <taxon>Eukaryota</taxon>
        <taxon>Metazoa</taxon>
        <taxon>Chordata</taxon>
        <taxon>Craniata</taxon>
        <taxon>Vertebrata</taxon>
        <taxon>Euteleostomi</taxon>
        <taxon>Actinopterygii</taxon>
        <taxon>Neopterygii</taxon>
        <taxon>Teleostei</taxon>
        <taxon>Neoteleostei</taxon>
        <taxon>Acanthomorphata</taxon>
        <taxon>Eupercaria</taxon>
        <taxon>Perciformes</taxon>
        <taxon>Cottioidei</taxon>
        <taxon>Cottales</taxon>
        <taxon>Liparidae</taxon>
        <taxon>Liparis</taxon>
    </lineage>
</organism>
<evidence type="ECO:0000313" key="3">
    <source>
        <dbReference type="Proteomes" id="UP000314294"/>
    </source>
</evidence>
<reference evidence="2 3" key="1">
    <citation type="submission" date="2019-03" db="EMBL/GenBank/DDBJ databases">
        <title>First draft genome of Liparis tanakae, snailfish: a comprehensive survey of snailfish specific genes.</title>
        <authorList>
            <person name="Kim W."/>
            <person name="Song I."/>
            <person name="Jeong J.-H."/>
            <person name="Kim D."/>
            <person name="Kim S."/>
            <person name="Ryu S."/>
            <person name="Song J.Y."/>
            <person name="Lee S.K."/>
        </authorList>
    </citation>
    <scope>NUCLEOTIDE SEQUENCE [LARGE SCALE GENOMIC DNA]</scope>
    <source>
        <tissue evidence="2">Muscle</tissue>
    </source>
</reference>
<dbReference type="GO" id="GO:0016459">
    <property type="term" value="C:myosin complex"/>
    <property type="evidence" value="ECO:0007669"/>
    <property type="project" value="InterPro"/>
</dbReference>
<proteinExistence type="predicted"/>
<accession>A0A4Z2ECI0</accession>
<dbReference type="PROSITE" id="PS51757">
    <property type="entry name" value="TH1"/>
    <property type="match status" value="1"/>
</dbReference>